<keyword evidence="3" id="KW-1185">Reference proteome</keyword>
<accession>A0A3E2HH07</accession>
<dbReference type="Gene3D" id="3.30.420.40">
    <property type="match status" value="2"/>
</dbReference>
<organism evidence="2 3">
    <name type="scientific">Scytalidium lignicola</name>
    <name type="common">Hyphomycete</name>
    <dbReference type="NCBI Taxonomy" id="5539"/>
    <lineage>
        <taxon>Eukaryota</taxon>
        <taxon>Fungi</taxon>
        <taxon>Dikarya</taxon>
        <taxon>Ascomycota</taxon>
        <taxon>Pezizomycotina</taxon>
        <taxon>Leotiomycetes</taxon>
        <taxon>Leotiomycetes incertae sedis</taxon>
        <taxon>Scytalidium</taxon>
    </lineage>
</organism>
<proteinExistence type="predicted"/>
<protein>
    <submittedName>
        <fullName evidence="2">Uncharacterized protein</fullName>
    </submittedName>
</protein>
<dbReference type="Gene3D" id="3.90.640.10">
    <property type="entry name" value="Actin, Chain A, domain 4"/>
    <property type="match status" value="1"/>
</dbReference>
<dbReference type="EMBL" id="NCSJ02000051">
    <property type="protein sequence ID" value="RFU32615.1"/>
    <property type="molecule type" value="Genomic_DNA"/>
</dbReference>
<dbReference type="Proteomes" id="UP000258309">
    <property type="component" value="Unassembled WGS sequence"/>
</dbReference>
<feature type="signal peptide" evidence="1">
    <location>
        <begin position="1"/>
        <end position="27"/>
    </location>
</feature>
<evidence type="ECO:0000313" key="2">
    <source>
        <dbReference type="EMBL" id="RFU32615.1"/>
    </source>
</evidence>
<dbReference type="OMA" id="HCGVQLY"/>
<gene>
    <name evidence="2" type="ORF">B7463_g3740</name>
</gene>
<dbReference type="SUPFAM" id="SSF53067">
    <property type="entry name" value="Actin-like ATPase domain"/>
    <property type="match status" value="1"/>
</dbReference>
<dbReference type="AlphaFoldDB" id="A0A3E2HH07"/>
<keyword evidence="1" id="KW-0732">Signal</keyword>
<reference evidence="2 3" key="1">
    <citation type="submission" date="2018-05" db="EMBL/GenBank/DDBJ databases">
        <title>Draft genome sequence of Scytalidium lignicola DSM 105466, a ubiquitous saprotrophic fungus.</title>
        <authorList>
            <person name="Buettner E."/>
            <person name="Gebauer A.M."/>
            <person name="Hofrichter M."/>
            <person name="Liers C."/>
            <person name="Kellner H."/>
        </authorList>
    </citation>
    <scope>NUCLEOTIDE SEQUENCE [LARGE SCALE GENOMIC DNA]</scope>
    <source>
        <strain evidence="2 3">DSM 105466</strain>
    </source>
</reference>
<feature type="chain" id="PRO_5017734097" evidence="1">
    <location>
        <begin position="28"/>
        <end position="451"/>
    </location>
</feature>
<feature type="non-terminal residue" evidence="2">
    <location>
        <position position="451"/>
    </location>
</feature>
<evidence type="ECO:0000256" key="1">
    <source>
        <dbReference type="SAM" id="SignalP"/>
    </source>
</evidence>
<sequence length="451" mass="50544">MTLVHVLSSFERLLVVVLILLVSLVQADMRELGFSTEGKPQPIGIDFGAEAVFAMYAHSRTHLTLLGAVIPNQTYHQGYSDMVSLIRLQNQQRTERMNILLGAGGLKSSSPTFSDILIATKPQLKVLTRKEIKQEFTGILEALQFQAYEKERLKIDFAIISVPDYFNATIKRILLDACRESGISTVKSVIERPIAAIPAVDHKADARLLMIDHGAFHFTIMTAKANHDKINKPISSTMVPLDIFGSHAVDFKIAKRLETRNKAIKDHLSYGARLAQLQSAIRNARMLMKDNIDAEYLGLGVDEDHHHEEWPLDLRGWWVGYEQPTVTLNWKDVEAVEDEYIEQLSDTLTKFLIATRQGYSATPNTDNAYEVPKQEIDTVLILTDQLDGGLIRRAVRQAIGDYVPLRGGFVNNITIAAEGAAVMAFRRGEQWEKVQLYNLGLGEEPVCYDGL</sequence>
<dbReference type="InterPro" id="IPR043129">
    <property type="entry name" value="ATPase_NBD"/>
</dbReference>
<name>A0A3E2HH07_SCYLI</name>
<feature type="non-terminal residue" evidence="2">
    <location>
        <position position="1"/>
    </location>
</feature>
<dbReference type="OrthoDB" id="4243133at2759"/>
<comment type="caution">
    <text evidence="2">The sequence shown here is derived from an EMBL/GenBank/DDBJ whole genome shotgun (WGS) entry which is preliminary data.</text>
</comment>
<evidence type="ECO:0000313" key="3">
    <source>
        <dbReference type="Proteomes" id="UP000258309"/>
    </source>
</evidence>